<dbReference type="GO" id="GO:0016740">
    <property type="term" value="F:transferase activity"/>
    <property type="evidence" value="ECO:0007669"/>
    <property type="project" value="InterPro"/>
</dbReference>
<dbReference type="InterPro" id="IPR014043">
    <property type="entry name" value="Acyl_transferase_dom"/>
</dbReference>
<dbReference type="Gene3D" id="3.40.366.10">
    <property type="entry name" value="Malonyl-Coenzyme A Acyl Carrier Protein, domain 2"/>
    <property type="match status" value="1"/>
</dbReference>
<accession>A0A9D4M5D3</accession>
<proteinExistence type="predicted"/>
<evidence type="ECO:0000259" key="1">
    <source>
        <dbReference type="Pfam" id="PF00698"/>
    </source>
</evidence>
<protein>
    <recommendedName>
        <fullName evidence="1">Malonyl-CoA:ACP transacylase (MAT) domain-containing protein</fullName>
    </recommendedName>
</protein>
<dbReference type="SUPFAM" id="SSF52151">
    <property type="entry name" value="FabD/lysophospholipase-like"/>
    <property type="match status" value="1"/>
</dbReference>
<comment type="caution">
    <text evidence="2">The sequence shown here is derived from an EMBL/GenBank/DDBJ whole genome shotgun (WGS) entry which is preliminary data.</text>
</comment>
<keyword evidence="3" id="KW-1185">Reference proteome</keyword>
<reference evidence="2" key="2">
    <citation type="submission" date="2020-11" db="EMBL/GenBank/DDBJ databases">
        <authorList>
            <person name="McCartney M.A."/>
            <person name="Auch B."/>
            <person name="Kono T."/>
            <person name="Mallez S."/>
            <person name="Becker A."/>
            <person name="Gohl D.M."/>
            <person name="Silverstein K.A.T."/>
            <person name="Koren S."/>
            <person name="Bechman K.B."/>
            <person name="Herman A."/>
            <person name="Abrahante J.E."/>
            <person name="Garbe J."/>
        </authorList>
    </citation>
    <scope>NUCLEOTIDE SEQUENCE</scope>
    <source>
        <strain evidence="2">Duluth1</strain>
        <tissue evidence="2">Whole animal</tissue>
    </source>
</reference>
<organism evidence="2 3">
    <name type="scientific">Dreissena polymorpha</name>
    <name type="common">Zebra mussel</name>
    <name type="synonym">Mytilus polymorpha</name>
    <dbReference type="NCBI Taxonomy" id="45954"/>
    <lineage>
        <taxon>Eukaryota</taxon>
        <taxon>Metazoa</taxon>
        <taxon>Spiralia</taxon>
        <taxon>Lophotrochozoa</taxon>
        <taxon>Mollusca</taxon>
        <taxon>Bivalvia</taxon>
        <taxon>Autobranchia</taxon>
        <taxon>Heteroconchia</taxon>
        <taxon>Euheterodonta</taxon>
        <taxon>Imparidentia</taxon>
        <taxon>Neoheterodontei</taxon>
        <taxon>Myida</taxon>
        <taxon>Dreissenoidea</taxon>
        <taxon>Dreissenidae</taxon>
        <taxon>Dreissena</taxon>
    </lineage>
</organism>
<feature type="domain" description="Malonyl-CoA:ACP transacylase (MAT)" evidence="1">
    <location>
        <begin position="17"/>
        <end position="87"/>
    </location>
</feature>
<sequence length="96" mass="10740">MPVLQAARINAPPCPVWYVFPGMGCQWARMGRDMMQFGPFRMSIHESGETLQPLGFHLHRLIMEGGDNTYDTPLNSFVAITAIQVTVFGCSHSNKQ</sequence>
<dbReference type="Proteomes" id="UP000828390">
    <property type="component" value="Unassembled WGS sequence"/>
</dbReference>
<evidence type="ECO:0000313" key="3">
    <source>
        <dbReference type="Proteomes" id="UP000828390"/>
    </source>
</evidence>
<name>A0A9D4M5D3_DREPO</name>
<dbReference type="InterPro" id="IPR016035">
    <property type="entry name" value="Acyl_Trfase/lysoPLipase"/>
</dbReference>
<dbReference type="AlphaFoldDB" id="A0A9D4M5D3"/>
<dbReference type="InterPro" id="IPR001227">
    <property type="entry name" value="Ac_transferase_dom_sf"/>
</dbReference>
<reference evidence="2" key="1">
    <citation type="journal article" date="2019" name="bioRxiv">
        <title>The Genome of the Zebra Mussel, Dreissena polymorpha: A Resource for Invasive Species Research.</title>
        <authorList>
            <person name="McCartney M.A."/>
            <person name="Auch B."/>
            <person name="Kono T."/>
            <person name="Mallez S."/>
            <person name="Zhang Y."/>
            <person name="Obille A."/>
            <person name="Becker A."/>
            <person name="Abrahante J.E."/>
            <person name="Garbe J."/>
            <person name="Badalamenti J.P."/>
            <person name="Herman A."/>
            <person name="Mangelson H."/>
            <person name="Liachko I."/>
            <person name="Sullivan S."/>
            <person name="Sone E.D."/>
            <person name="Koren S."/>
            <person name="Silverstein K.A.T."/>
            <person name="Beckman K.B."/>
            <person name="Gohl D.M."/>
        </authorList>
    </citation>
    <scope>NUCLEOTIDE SEQUENCE</scope>
    <source>
        <strain evidence="2">Duluth1</strain>
        <tissue evidence="2">Whole animal</tissue>
    </source>
</reference>
<dbReference type="EMBL" id="JAIWYP010000002">
    <property type="protein sequence ID" value="KAH3871177.1"/>
    <property type="molecule type" value="Genomic_DNA"/>
</dbReference>
<evidence type="ECO:0000313" key="2">
    <source>
        <dbReference type="EMBL" id="KAH3871177.1"/>
    </source>
</evidence>
<dbReference type="Pfam" id="PF00698">
    <property type="entry name" value="Acyl_transf_1"/>
    <property type="match status" value="1"/>
</dbReference>
<gene>
    <name evidence="2" type="ORF">DPMN_034371</name>
</gene>